<dbReference type="GO" id="GO:0022857">
    <property type="term" value="F:transmembrane transporter activity"/>
    <property type="evidence" value="ECO:0007669"/>
    <property type="project" value="InterPro"/>
</dbReference>
<name>A0AAW9RYI9_9HYPH</name>
<dbReference type="InterPro" id="IPR020846">
    <property type="entry name" value="MFS_dom"/>
</dbReference>
<feature type="transmembrane region" description="Helical" evidence="4">
    <location>
        <begin position="302"/>
        <end position="327"/>
    </location>
</feature>
<dbReference type="SUPFAM" id="SSF103473">
    <property type="entry name" value="MFS general substrate transporter"/>
    <property type="match status" value="1"/>
</dbReference>
<keyword evidence="3 4" id="KW-0472">Membrane</keyword>
<feature type="transmembrane region" description="Helical" evidence="4">
    <location>
        <begin position="76"/>
        <end position="94"/>
    </location>
</feature>
<evidence type="ECO:0000256" key="2">
    <source>
        <dbReference type="ARBA" id="ARBA00022989"/>
    </source>
</evidence>
<evidence type="ECO:0000256" key="3">
    <source>
        <dbReference type="ARBA" id="ARBA00023136"/>
    </source>
</evidence>
<dbReference type="InterPro" id="IPR011701">
    <property type="entry name" value="MFS"/>
</dbReference>
<keyword evidence="1 4" id="KW-0812">Transmembrane</keyword>
<evidence type="ECO:0000313" key="6">
    <source>
        <dbReference type="EMBL" id="MEJ8572681.1"/>
    </source>
</evidence>
<dbReference type="AlphaFoldDB" id="A0AAW9RYI9"/>
<dbReference type="InterPro" id="IPR036259">
    <property type="entry name" value="MFS_trans_sf"/>
</dbReference>
<evidence type="ECO:0000259" key="5">
    <source>
        <dbReference type="PROSITE" id="PS50850"/>
    </source>
</evidence>
<comment type="caution">
    <text evidence="6">The sequence shown here is derived from an EMBL/GenBank/DDBJ whole genome shotgun (WGS) entry which is preliminary data.</text>
</comment>
<dbReference type="PANTHER" id="PTHR23521:SF3">
    <property type="entry name" value="MFS TRANSPORTER"/>
    <property type="match status" value="1"/>
</dbReference>
<feature type="transmembrane region" description="Helical" evidence="4">
    <location>
        <begin position="100"/>
        <end position="120"/>
    </location>
</feature>
<evidence type="ECO:0000256" key="1">
    <source>
        <dbReference type="ARBA" id="ARBA00022692"/>
    </source>
</evidence>
<evidence type="ECO:0000313" key="7">
    <source>
        <dbReference type="Proteomes" id="UP001378188"/>
    </source>
</evidence>
<keyword evidence="2 4" id="KW-1133">Transmembrane helix</keyword>
<dbReference type="RefSeq" id="WP_340330373.1">
    <property type="nucleotide sequence ID" value="NZ_JAZHOF010000005.1"/>
</dbReference>
<dbReference type="GO" id="GO:0005886">
    <property type="term" value="C:plasma membrane"/>
    <property type="evidence" value="ECO:0007669"/>
    <property type="project" value="TreeGrafter"/>
</dbReference>
<organism evidence="6 7">
    <name type="scientific">Microbaculum marinum</name>
    <dbReference type="NCBI Taxonomy" id="1764581"/>
    <lineage>
        <taxon>Bacteria</taxon>
        <taxon>Pseudomonadati</taxon>
        <taxon>Pseudomonadota</taxon>
        <taxon>Alphaproteobacteria</taxon>
        <taxon>Hyphomicrobiales</taxon>
        <taxon>Tepidamorphaceae</taxon>
        <taxon>Microbaculum</taxon>
    </lineage>
</organism>
<dbReference type="PANTHER" id="PTHR23521">
    <property type="entry name" value="TRANSPORTER MFS SUPERFAMILY"/>
    <property type="match status" value="1"/>
</dbReference>
<feature type="transmembrane region" description="Helical" evidence="4">
    <location>
        <begin position="209"/>
        <end position="228"/>
    </location>
</feature>
<dbReference type="EMBL" id="JAZHOF010000005">
    <property type="protein sequence ID" value="MEJ8572681.1"/>
    <property type="molecule type" value="Genomic_DNA"/>
</dbReference>
<feature type="transmembrane region" description="Helical" evidence="4">
    <location>
        <begin position="162"/>
        <end position="188"/>
    </location>
</feature>
<keyword evidence="7" id="KW-1185">Reference proteome</keyword>
<dbReference type="Gene3D" id="1.20.1250.20">
    <property type="entry name" value="MFS general substrate transporter like domains"/>
    <property type="match status" value="2"/>
</dbReference>
<feature type="transmembrane region" description="Helical" evidence="4">
    <location>
        <begin position="43"/>
        <end position="64"/>
    </location>
</feature>
<proteinExistence type="predicted"/>
<gene>
    <name evidence="6" type="ORF">V3328_14415</name>
</gene>
<feature type="transmembrane region" description="Helical" evidence="4">
    <location>
        <begin position="132"/>
        <end position="156"/>
    </location>
</feature>
<reference evidence="6 7" key="1">
    <citation type="submission" date="2024-02" db="EMBL/GenBank/DDBJ databases">
        <title>Genome analysis and characterization of Microbaculum marinisediminis sp. nov., isolated from marine sediment.</title>
        <authorList>
            <person name="Du Z.-J."/>
            <person name="Ye Y.-Q."/>
            <person name="Zhang Z.-R."/>
            <person name="Yuan S.-M."/>
            <person name="Zhang X.-Y."/>
        </authorList>
    </citation>
    <scope>NUCLEOTIDE SEQUENCE [LARGE SCALE GENOMIC DNA]</scope>
    <source>
        <strain evidence="6 7">SDUM1044001</strain>
    </source>
</reference>
<dbReference type="PROSITE" id="PS50850">
    <property type="entry name" value="MFS"/>
    <property type="match status" value="1"/>
</dbReference>
<feature type="transmembrane region" description="Helical" evidence="4">
    <location>
        <begin position="248"/>
        <end position="270"/>
    </location>
</feature>
<dbReference type="Pfam" id="PF07690">
    <property type="entry name" value="MFS_1"/>
    <property type="match status" value="1"/>
</dbReference>
<accession>A0AAW9RYI9</accession>
<evidence type="ECO:0000256" key="4">
    <source>
        <dbReference type="SAM" id="Phobius"/>
    </source>
</evidence>
<protein>
    <submittedName>
        <fullName evidence="6">MFS transporter</fullName>
    </submittedName>
</protein>
<feature type="domain" description="Major facilitator superfamily (MFS) profile" evidence="5">
    <location>
        <begin position="206"/>
        <end position="395"/>
    </location>
</feature>
<dbReference type="Proteomes" id="UP001378188">
    <property type="component" value="Unassembled WGS sequence"/>
</dbReference>
<feature type="transmembrane region" description="Helical" evidence="4">
    <location>
        <begin position="364"/>
        <end position="386"/>
    </location>
</feature>
<sequence length="395" mass="40606">MAASKASSLFFLLFAELAGLSLWFTSAAVLPEMMREAAIPTVRQALLSSGVQAGFVVGALFFSISGIPDRYDPRRVLALSAVLASAFNLSLVVLPPGGDAAILARVATGALLAGVYPVGMKIAVGWGTKDRGFIVGLFIGALVFGNSIPFLAAFLGGPHWRATVAAVSAVACLGGFAVLAAGLGPHHARSLRFEPRAIRLAWTDRRIRAAYLGYLGHMWELYVMWAWAGVATLASYSRAMAPDQAARLAALTAFLGIAVGAVTCIAAGAVADRIGKAEVAVAAMAVSGLCAVLTAVTFGGPVWITFAVVLVWGISVAPDSGQFSALVADYAPPQSVGSLLAFQTALGFALTAVTVQLAPLAAGLFGWPVVLAATALGPAVGILAMLPLRRSARRS</sequence>